<feature type="domain" description="DOP1 N-terminal" evidence="8">
    <location>
        <begin position="95"/>
        <end position="205"/>
    </location>
</feature>
<evidence type="ECO:0000256" key="6">
    <source>
        <dbReference type="ARBA" id="ARBA00046326"/>
    </source>
</evidence>
<feature type="compositionally biased region" description="Polar residues" evidence="7">
    <location>
        <begin position="1257"/>
        <end position="1267"/>
    </location>
</feature>
<keyword evidence="5" id="KW-0472">Membrane</keyword>
<dbReference type="PANTHER" id="PTHR14042">
    <property type="entry name" value="DOPEY-RELATED"/>
    <property type="match status" value="1"/>
</dbReference>
<proteinExistence type="inferred from homology"/>
<feature type="domain" description="DOP1 N-terminal" evidence="8">
    <location>
        <begin position="299"/>
        <end position="442"/>
    </location>
</feature>
<feature type="domain" description="DOP1-like middle TPR" evidence="9">
    <location>
        <begin position="455"/>
        <end position="634"/>
    </location>
</feature>
<feature type="non-terminal residue" evidence="11">
    <location>
        <position position="1"/>
    </location>
</feature>
<keyword evidence="2" id="KW-0813">Transport</keyword>
<feature type="compositionally biased region" description="Polar residues" evidence="7">
    <location>
        <begin position="1126"/>
        <end position="1139"/>
    </location>
</feature>
<dbReference type="InterPro" id="IPR056458">
    <property type="entry name" value="TPR_DOP1_M"/>
</dbReference>
<gene>
    <name evidence="11" type="ORF">PSHT_12771</name>
</gene>
<evidence type="ECO:0000256" key="5">
    <source>
        <dbReference type="ARBA" id="ARBA00023136"/>
    </source>
</evidence>
<feature type="region of interest" description="Disordered" evidence="7">
    <location>
        <begin position="1126"/>
        <end position="1149"/>
    </location>
</feature>
<dbReference type="EMBL" id="PKSM01000240">
    <property type="protein sequence ID" value="POW00975.1"/>
    <property type="molecule type" value="Genomic_DNA"/>
</dbReference>
<evidence type="ECO:0000256" key="7">
    <source>
        <dbReference type="SAM" id="MobiDB-lite"/>
    </source>
</evidence>
<reference evidence="12" key="2">
    <citation type="journal article" date="2018" name="BMC Genomics">
        <title>Genomic insights into host adaptation between the wheat stripe rust pathogen (Puccinia striiformis f. sp. tritici) and the barley stripe rust pathogen (Puccinia striiformis f. sp. hordei).</title>
        <authorList>
            <person name="Xia C."/>
            <person name="Wang M."/>
            <person name="Yin C."/>
            <person name="Cornejo O.E."/>
            <person name="Hulbert S.H."/>
            <person name="Chen X."/>
        </authorList>
    </citation>
    <scope>NUCLEOTIDE SEQUENCE [LARGE SCALE GENOMIC DNA]</scope>
    <source>
        <strain evidence="12">93TX-2</strain>
    </source>
</reference>
<dbReference type="GO" id="GO:0005829">
    <property type="term" value="C:cytosol"/>
    <property type="evidence" value="ECO:0007669"/>
    <property type="project" value="GOC"/>
</dbReference>
<feature type="domain" description="DOP1-like C-terminal" evidence="10">
    <location>
        <begin position="1433"/>
        <end position="1974"/>
    </location>
</feature>
<reference evidence="12" key="3">
    <citation type="journal article" date="2018" name="Mol. Plant Microbe Interact.">
        <title>Genome sequence resources for the wheat stripe rust pathogen (Puccinia striiformis f. sp. tritici) and the barley stripe rust pathogen (Puccinia striiformis f. sp. hordei).</title>
        <authorList>
            <person name="Xia C."/>
            <person name="Wang M."/>
            <person name="Yin C."/>
            <person name="Cornejo O.E."/>
            <person name="Hulbert S.H."/>
            <person name="Chen X."/>
        </authorList>
    </citation>
    <scope>NUCLEOTIDE SEQUENCE [LARGE SCALE GENOMIC DNA]</scope>
    <source>
        <strain evidence="12">93TX-2</strain>
    </source>
</reference>
<feature type="compositionally biased region" description="Polar residues" evidence="7">
    <location>
        <begin position="1906"/>
        <end position="1917"/>
    </location>
</feature>
<comment type="caution">
    <text evidence="11">The sequence shown here is derived from an EMBL/GenBank/DDBJ whole genome shotgun (WGS) entry which is preliminary data.</text>
</comment>
<comment type="subcellular location">
    <subcellularLocation>
        <location evidence="1">Golgi apparatus membrane</location>
        <topology evidence="1">Peripheral membrane protein</topology>
    </subcellularLocation>
</comment>
<protein>
    <recommendedName>
        <fullName evidence="13">Dopey N-terminal domain-containing protein</fullName>
    </recommendedName>
</protein>
<evidence type="ECO:0000256" key="2">
    <source>
        <dbReference type="ARBA" id="ARBA00022448"/>
    </source>
</evidence>
<dbReference type="GO" id="GO:0005802">
    <property type="term" value="C:trans-Golgi network"/>
    <property type="evidence" value="ECO:0007669"/>
    <property type="project" value="TreeGrafter"/>
</dbReference>
<dbReference type="Proteomes" id="UP000238274">
    <property type="component" value="Unassembled WGS sequence"/>
</dbReference>
<organism evidence="11 12">
    <name type="scientific">Puccinia striiformis</name>
    <dbReference type="NCBI Taxonomy" id="27350"/>
    <lineage>
        <taxon>Eukaryota</taxon>
        <taxon>Fungi</taxon>
        <taxon>Dikarya</taxon>
        <taxon>Basidiomycota</taxon>
        <taxon>Pucciniomycotina</taxon>
        <taxon>Pucciniomycetes</taxon>
        <taxon>Pucciniales</taxon>
        <taxon>Pucciniaceae</taxon>
        <taxon>Puccinia</taxon>
    </lineage>
</organism>
<reference evidence="11 12" key="1">
    <citation type="submission" date="2017-12" db="EMBL/GenBank/DDBJ databases">
        <title>Gene loss provides genomic basis for host adaptation in cereal stripe rust fungi.</title>
        <authorList>
            <person name="Xia C."/>
        </authorList>
    </citation>
    <scope>NUCLEOTIDE SEQUENCE [LARGE SCALE GENOMIC DNA]</scope>
    <source>
        <strain evidence="11 12">93TX-2</strain>
    </source>
</reference>
<dbReference type="Pfam" id="PF04118">
    <property type="entry name" value="Dopey_N"/>
    <property type="match status" value="2"/>
</dbReference>
<feature type="region of interest" description="Disordered" evidence="7">
    <location>
        <begin position="1253"/>
        <end position="1274"/>
    </location>
</feature>
<dbReference type="SUPFAM" id="SSF48371">
    <property type="entry name" value="ARM repeat"/>
    <property type="match status" value="1"/>
</dbReference>
<keyword evidence="4" id="KW-0333">Golgi apparatus</keyword>
<evidence type="ECO:0008006" key="13">
    <source>
        <dbReference type="Google" id="ProtNLM"/>
    </source>
</evidence>
<sequence>ASPVLSMVPDKPDSLSAAKIPHRSGISPGLHPTSSFASLRQANTHSHASPLSASVDKTSAFAEAGEVQSGRALSVGRRARDDWIVSGQEKALASDSKFRKYASLLERTLLSIDQVNEWADFITFLAKLLKTLQSYPQYSIIPHKLIVAKRLSQCLNPALPQGVHQRALDVYAYILTTIGQDGLRRDLQVWSAGFTLLLLCELSTKFSCPHWDLPLDASPMSPTANLIAYMPFSMHHPMGLIITSRSSWDSSRSFICPKADLRPSMKALFWLFYPAWRKRLVNTSIGCAHSWINFLAQSLSFFLQNIWLILITGPGYRIPAINFLSRRMPPLNPQETIVPIVGQDVGLMIRGYSAALEDGNILVQRGILDLLLSNLKLDSLAFVVLYPCIYPTNHFLLIGSVVPQSDTRHRDKLLLARAALGVVLRRDLSLSRRLYTWLMGPPPTAEDCSINQSKHFQEHGLDLVVESLRQDMMADCVNAIVERQRPFKVFIALLDKWEIGGPLSRALALDAFRALQVVLKPEDTQDELLLTANMMFDSLDPFTTWKSIFKSVTQYADPTKESNNCLALIKFILATFRLHDEELLRVHVPLMATALVCIVDESTQTYPNFPATRSQEILEVATALLQDLPKNFFDLDSSVVGPPGTRHPVWTLLVALKLVNPDDMSRLQDSNLCSSTFSDILRVTGRFASGEPTPANHQRLINSIPTALSRMTVDWTPLSFNESLLSQLTKVPLNVSIHFGFVINCAIDPKHFYEGCRVCAIRKNSVVMLGLAGASRVEPPLILDNQEVLSTLVIKVRNFAQMGIRSLEHDNAAERLILDYRFVLLPCSSYRSLLPASGYIDLGVTEISQFRHVETIIASRLTSEDPRVRVSAFEAFGNLWRHTGNRNNLLNSPQSYLPGNCLRMPMLLLKSDDLTNRRCGEAWMRCSLKSYLRVLDPLFRILLSSEIKRKPFKQQLGDQSTSVYHYIYPFDQAVVHHTLECVLTLARFGGQGFTRIAKTCFMKHSHDPLVRQLLPSGISSPTLSQFSSFADENAITSGAKISFVPRCTHQDNATLTLAMTSYNQQIHATTADLLQMLVSRGDIPSADLGSIEQTLSFRLLFLIRNRDYNLQNKLLHALHATISVGTSAPQPRHSTSLDASTFKDKSDSSNSTVSQLFATVVGDGITTQANTAIVHHWIDFLLMTVPQIRRSLEEVVKPLIDRLVSRLRLLVLDLEKTYQKNAEQVSQSDFTDSDFSVFVNALERLMIVSIEGEGVPSGTTEPSSGKTINDRSLPPESSGGLFAGVFGVLGSSEIATNLPQDRPRTEFQLRLGSVVWILMKAWDVSLQIGDEKEPESSSSKLYFSSRARKAFERLYKAVPNDVIVAIVDYWQSEVESKSVEQSVFAARSSRSKCSDNSLMLYERLSSYGHLAGTDKGRAIASTCFLSENVLFSFLESYISRLEGPIAVQMWNSSWTFARDVLATSTVNKNQLFPTLKCFTLLAEKISQTSALEDRRMRRDLQDTFVKLCDVVIQTAGKHLDQQKGKSDFNAGDHPTISLEKESLDSPLVASTTLTDERKPGDSDKPVTGSEAALFLSEKALPSCRRFLIESDRLQAVCTNIMYYLVTPAFKARIRSPELDDTILSLLVEVTKHPAANKAWRTYVADSLSEPKFFNHSPELGRRWKPIIQALFNTDKERFTEMLGRLSTVPSANIFTNKEAEMITRSMSLRRITYAIYAAEYNRFLVHLPSIQEKVVDLLRSSVGEIVHAEVRSLHQSANHSEWADYLTNCGFNILQVYICMRVLLCRIANQHLGSFWPVILTELTRFFEGMIESIPDSSNVLALALSASKFLDLLLVLQTEDFQIHQWMFITDTIDAMYPPDSWFPHAIIDRIAEGLREALANQLSDGRMETPSPPPQSSPPVAKSMTPSLSRNSSFSFRPHTAPRGSTQPTHTTSGVSIGRKPLLNKIKKIENIRPLERFFSKISLVNYEACYAGGGVDWDSVELDLECDLFEGKDNALP</sequence>
<dbReference type="OrthoDB" id="297643at2759"/>
<name>A0A2S4UV13_9BASI</name>
<evidence type="ECO:0000313" key="11">
    <source>
        <dbReference type="EMBL" id="POW00975.1"/>
    </source>
</evidence>
<dbReference type="Pfam" id="PF24597">
    <property type="entry name" value="TPR_DOP1_M"/>
    <property type="match status" value="1"/>
</dbReference>
<keyword evidence="12" id="KW-1185">Reference proteome</keyword>
<keyword evidence="3" id="KW-0653">Protein transport</keyword>
<feature type="region of interest" description="Disordered" evidence="7">
    <location>
        <begin position="1886"/>
        <end position="1939"/>
    </location>
</feature>
<dbReference type="GO" id="GO:0015031">
    <property type="term" value="P:protein transport"/>
    <property type="evidence" value="ECO:0007669"/>
    <property type="project" value="UniProtKB-KW"/>
</dbReference>
<evidence type="ECO:0000259" key="8">
    <source>
        <dbReference type="Pfam" id="PF04118"/>
    </source>
</evidence>
<evidence type="ECO:0000256" key="4">
    <source>
        <dbReference type="ARBA" id="ARBA00023034"/>
    </source>
</evidence>
<dbReference type="InterPro" id="IPR040314">
    <property type="entry name" value="DOP1"/>
</dbReference>
<dbReference type="Pfam" id="PF24598">
    <property type="entry name" value="DOP1_C"/>
    <property type="match status" value="1"/>
</dbReference>
<dbReference type="VEuPathDB" id="FungiDB:PSHT_12771"/>
<dbReference type="InterPro" id="IPR056457">
    <property type="entry name" value="DOP1_C"/>
</dbReference>
<evidence type="ECO:0000256" key="1">
    <source>
        <dbReference type="ARBA" id="ARBA00004395"/>
    </source>
</evidence>
<accession>A0A2S4UV13</accession>
<dbReference type="InterPro" id="IPR007249">
    <property type="entry name" value="DOP1_N"/>
</dbReference>
<comment type="similarity">
    <text evidence="6">Belongs to the DOP1 family.</text>
</comment>
<dbReference type="GO" id="GO:0000139">
    <property type="term" value="C:Golgi membrane"/>
    <property type="evidence" value="ECO:0007669"/>
    <property type="project" value="UniProtKB-SubCell"/>
</dbReference>
<evidence type="ECO:0000259" key="10">
    <source>
        <dbReference type="Pfam" id="PF24598"/>
    </source>
</evidence>
<dbReference type="GO" id="GO:0006895">
    <property type="term" value="P:Golgi to endosome transport"/>
    <property type="evidence" value="ECO:0007669"/>
    <property type="project" value="InterPro"/>
</dbReference>
<dbReference type="GO" id="GO:0005768">
    <property type="term" value="C:endosome"/>
    <property type="evidence" value="ECO:0007669"/>
    <property type="project" value="TreeGrafter"/>
</dbReference>
<dbReference type="InterPro" id="IPR016024">
    <property type="entry name" value="ARM-type_fold"/>
</dbReference>
<dbReference type="PANTHER" id="PTHR14042:SF24">
    <property type="entry name" value="PROTEIN DOPEY-1 HOMOLOG"/>
    <property type="match status" value="1"/>
</dbReference>
<evidence type="ECO:0000256" key="3">
    <source>
        <dbReference type="ARBA" id="ARBA00022927"/>
    </source>
</evidence>
<evidence type="ECO:0000259" key="9">
    <source>
        <dbReference type="Pfam" id="PF24597"/>
    </source>
</evidence>
<feature type="compositionally biased region" description="Polar residues" evidence="7">
    <location>
        <begin position="1925"/>
        <end position="1937"/>
    </location>
</feature>
<evidence type="ECO:0000313" key="12">
    <source>
        <dbReference type="Proteomes" id="UP000238274"/>
    </source>
</evidence>